<dbReference type="InterPro" id="IPR003593">
    <property type="entry name" value="AAA+_ATPase"/>
</dbReference>
<keyword evidence="9" id="KW-1185">Reference proteome</keyword>
<dbReference type="InterPro" id="IPR003439">
    <property type="entry name" value="ABC_transporter-like_ATP-bd"/>
</dbReference>
<dbReference type="Proteomes" id="UP000007842">
    <property type="component" value="Plasmid pSCATT"/>
</dbReference>
<evidence type="ECO:0000259" key="7">
    <source>
        <dbReference type="PROSITE" id="PS50893"/>
    </source>
</evidence>
<dbReference type="EMBL" id="CP003229">
    <property type="protein sequence ID" value="AEW98922.1"/>
    <property type="molecule type" value="Genomic_DNA"/>
</dbReference>
<dbReference type="GO" id="GO:0005886">
    <property type="term" value="C:plasma membrane"/>
    <property type="evidence" value="ECO:0007669"/>
    <property type="project" value="UniProtKB-SubCell"/>
</dbReference>
<gene>
    <name evidence="8" type="ordered locus">SCATT_p07290</name>
</gene>
<keyword evidence="8" id="KW-0614">Plasmid</keyword>
<evidence type="ECO:0000313" key="8">
    <source>
        <dbReference type="EMBL" id="AEW98922.1"/>
    </source>
</evidence>
<dbReference type="CDD" id="cd03230">
    <property type="entry name" value="ABC_DR_subfamily_A"/>
    <property type="match status" value="1"/>
</dbReference>
<dbReference type="SUPFAM" id="SSF52540">
    <property type="entry name" value="P-loop containing nucleoside triphosphate hydrolases"/>
    <property type="match status" value="1"/>
</dbReference>
<name>G8XHQ7_STREN</name>
<feature type="domain" description="ABC transporter" evidence="7">
    <location>
        <begin position="51"/>
        <end position="278"/>
    </location>
</feature>
<dbReference type="PANTHER" id="PTHR42711">
    <property type="entry name" value="ABC TRANSPORTER ATP-BINDING PROTEIN"/>
    <property type="match status" value="1"/>
</dbReference>
<dbReference type="Gene3D" id="3.40.50.300">
    <property type="entry name" value="P-loop containing nucleotide triphosphate hydrolases"/>
    <property type="match status" value="1"/>
</dbReference>
<comment type="subcellular location">
    <subcellularLocation>
        <location evidence="1">Cell membrane</location>
        <topology evidence="1">Peripheral membrane protein</topology>
    </subcellularLocation>
</comment>
<evidence type="ECO:0000313" key="9">
    <source>
        <dbReference type="Proteomes" id="UP000007842"/>
    </source>
</evidence>
<geneLocation type="plasmid" evidence="8 9">
    <name>pSCATT</name>
</geneLocation>
<proteinExistence type="predicted"/>
<dbReference type="InterPro" id="IPR027417">
    <property type="entry name" value="P-loop_NTPase"/>
</dbReference>
<sequence length="359" mass="38567">MPPGRHRPFVVPGADRPLCRTPDRLPWNAGMEPMRRRDDGPHGRPHGTPAVVVEALRKSYGPVRAVDGVDFTVGRGEVFALLGRNGAGKTTTLEILEGFRARDAGRVEVLGLDPGDRATARVLRERTGLVLQDLAVEPYLTVRETVARDAGYYPAPRDVDEVIGAVGLAGLERRRVRALSGGQKRRLDLALGLVGDPDLLFLDEPTTGFDPNARRSAWRLVRRLRDAGTTILLTTHSMAEAQALADRVAVVSGGRIVAEGTPATLGGRDTARARIRFEPPPGCPPAELPVAAVPDADGLVAVDCAEPTESLHLLTGWALRRGTVLARLTVDRPSLEDVYLRLTGPDRGVPEPAPEGGVR</sequence>
<reference evidence="9" key="1">
    <citation type="submission" date="2011-12" db="EMBL/GenBank/DDBJ databases">
        <title>Complete genome sequence of Streptomyces cattleya strain DSM 46488.</title>
        <authorList>
            <person name="Ou H.-Y."/>
            <person name="Li P."/>
            <person name="Zhao C."/>
            <person name="O'Hagan D."/>
            <person name="Deng Z."/>
        </authorList>
    </citation>
    <scope>NUCLEOTIDE SEQUENCE [LARGE SCALE GENOMIC DNA]</scope>
    <source>
        <strain evidence="9">ATCC 35852 / DSM 46488 / JCM 4925 / NBRC 14057 / NRRL 8057</strain>
        <plasmid evidence="9">Plasmid pSCATT</plasmid>
    </source>
</reference>
<accession>G8XHQ7</accession>
<feature type="compositionally biased region" description="Basic and acidic residues" evidence="6">
    <location>
        <begin position="33"/>
        <end position="42"/>
    </location>
</feature>
<dbReference type="KEGG" id="scy:SCATT_p07290"/>
<dbReference type="GO" id="GO:0005524">
    <property type="term" value="F:ATP binding"/>
    <property type="evidence" value="ECO:0007669"/>
    <property type="project" value="UniProtKB-KW"/>
</dbReference>
<dbReference type="PATRIC" id="fig|1003195.29.peg.6523"/>
<protein>
    <recommendedName>
        <fullName evidence="7">ABC transporter domain-containing protein</fullName>
    </recommendedName>
</protein>
<keyword evidence="3" id="KW-0547">Nucleotide-binding</keyword>
<feature type="region of interest" description="Disordered" evidence="6">
    <location>
        <begin position="23"/>
        <end position="47"/>
    </location>
</feature>
<dbReference type="InterPro" id="IPR017871">
    <property type="entry name" value="ABC_transporter-like_CS"/>
</dbReference>
<evidence type="ECO:0000256" key="5">
    <source>
        <dbReference type="ARBA" id="ARBA00023251"/>
    </source>
</evidence>
<evidence type="ECO:0000256" key="3">
    <source>
        <dbReference type="ARBA" id="ARBA00022741"/>
    </source>
</evidence>
<dbReference type="GO" id="GO:0016887">
    <property type="term" value="F:ATP hydrolysis activity"/>
    <property type="evidence" value="ECO:0007669"/>
    <property type="project" value="InterPro"/>
</dbReference>
<keyword evidence="4" id="KW-0067">ATP-binding</keyword>
<evidence type="ECO:0000256" key="1">
    <source>
        <dbReference type="ARBA" id="ARBA00004202"/>
    </source>
</evidence>
<evidence type="ECO:0000256" key="2">
    <source>
        <dbReference type="ARBA" id="ARBA00022448"/>
    </source>
</evidence>
<keyword evidence="2" id="KW-0813">Transport</keyword>
<evidence type="ECO:0000256" key="6">
    <source>
        <dbReference type="SAM" id="MobiDB-lite"/>
    </source>
</evidence>
<evidence type="ECO:0000256" key="4">
    <source>
        <dbReference type="ARBA" id="ARBA00022840"/>
    </source>
</evidence>
<dbReference type="PANTHER" id="PTHR42711:SF16">
    <property type="entry name" value="ABC TRANSPORTER ATP-BINDING PROTEIN"/>
    <property type="match status" value="1"/>
</dbReference>
<dbReference type="Pfam" id="PF00005">
    <property type="entry name" value="ABC_tran"/>
    <property type="match status" value="1"/>
</dbReference>
<dbReference type="AlphaFoldDB" id="G8XHQ7"/>
<dbReference type="HOGENOM" id="CLU_000604_1_2_11"/>
<dbReference type="PROSITE" id="PS00211">
    <property type="entry name" value="ABC_TRANSPORTER_1"/>
    <property type="match status" value="1"/>
</dbReference>
<dbReference type="PROSITE" id="PS50893">
    <property type="entry name" value="ABC_TRANSPORTER_2"/>
    <property type="match status" value="1"/>
</dbReference>
<organism evidence="8 9">
    <name type="scientific">Streptantibioticus cattleyicolor (strain ATCC 35852 / DSM 46488 / JCM 4925 / NBRC 14057 / NRRL 8057)</name>
    <name type="common">Streptomyces cattleya</name>
    <dbReference type="NCBI Taxonomy" id="1003195"/>
    <lineage>
        <taxon>Bacteria</taxon>
        <taxon>Bacillati</taxon>
        <taxon>Actinomycetota</taxon>
        <taxon>Actinomycetes</taxon>
        <taxon>Kitasatosporales</taxon>
        <taxon>Streptomycetaceae</taxon>
        <taxon>Streptantibioticus</taxon>
    </lineage>
</organism>
<keyword evidence="5" id="KW-0046">Antibiotic resistance</keyword>
<dbReference type="InterPro" id="IPR050763">
    <property type="entry name" value="ABC_transporter_ATP-binding"/>
</dbReference>
<dbReference type="GO" id="GO:0046677">
    <property type="term" value="P:response to antibiotic"/>
    <property type="evidence" value="ECO:0007669"/>
    <property type="project" value="UniProtKB-KW"/>
</dbReference>
<dbReference type="SMART" id="SM00382">
    <property type="entry name" value="AAA"/>
    <property type="match status" value="1"/>
</dbReference>